<gene>
    <name evidence="2" type="ORF">EVAR_41864_1</name>
</gene>
<accession>A0A4C1XAH5</accession>
<sequence length="73" mass="8301">MDHDFLVPQIIQVSSAVLASSATRCTRRASFPRFYPLQREDHWNYKTSDGNNRPYPVSGLPLRPPLSTPEEVS</sequence>
<dbReference type="EMBL" id="BGZK01000780">
    <property type="protein sequence ID" value="GBP60173.1"/>
    <property type="molecule type" value="Genomic_DNA"/>
</dbReference>
<comment type="caution">
    <text evidence="2">The sequence shown here is derived from an EMBL/GenBank/DDBJ whole genome shotgun (WGS) entry which is preliminary data.</text>
</comment>
<keyword evidence="3" id="KW-1185">Reference proteome</keyword>
<dbReference type="AlphaFoldDB" id="A0A4C1XAH5"/>
<evidence type="ECO:0000313" key="2">
    <source>
        <dbReference type="EMBL" id="GBP60173.1"/>
    </source>
</evidence>
<evidence type="ECO:0000256" key="1">
    <source>
        <dbReference type="SAM" id="MobiDB-lite"/>
    </source>
</evidence>
<evidence type="ECO:0000313" key="3">
    <source>
        <dbReference type="Proteomes" id="UP000299102"/>
    </source>
</evidence>
<protein>
    <submittedName>
        <fullName evidence="2">Uncharacterized protein</fullName>
    </submittedName>
</protein>
<organism evidence="2 3">
    <name type="scientific">Eumeta variegata</name>
    <name type="common">Bagworm moth</name>
    <name type="synonym">Eumeta japonica</name>
    <dbReference type="NCBI Taxonomy" id="151549"/>
    <lineage>
        <taxon>Eukaryota</taxon>
        <taxon>Metazoa</taxon>
        <taxon>Ecdysozoa</taxon>
        <taxon>Arthropoda</taxon>
        <taxon>Hexapoda</taxon>
        <taxon>Insecta</taxon>
        <taxon>Pterygota</taxon>
        <taxon>Neoptera</taxon>
        <taxon>Endopterygota</taxon>
        <taxon>Lepidoptera</taxon>
        <taxon>Glossata</taxon>
        <taxon>Ditrysia</taxon>
        <taxon>Tineoidea</taxon>
        <taxon>Psychidae</taxon>
        <taxon>Oiketicinae</taxon>
        <taxon>Eumeta</taxon>
    </lineage>
</organism>
<feature type="region of interest" description="Disordered" evidence="1">
    <location>
        <begin position="42"/>
        <end position="73"/>
    </location>
</feature>
<reference evidence="2 3" key="1">
    <citation type="journal article" date="2019" name="Commun. Biol.">
        <title>The bagworm genome reveals a unique fibroin gene that provides high tensile strength.</title>
        <authorList>
            <person name="Kono N."/>
            <person name="Nakamura H."/>
            <person name="Ohtoshi R."/>
            <person name="Tomita M."/>
            <person name="Numata K."/>
            <person name="Arakawa K."/>
        </authorList>
    </citation>
    <scope>NUCLEOTIDE SEQUENCE [LARGE SCALE GENOMIC DNA]</scope>
</reference>
<name>A0A4C1XAH5_EUMVA</name>
<dbReference type="Proteomes" id="UP000299102">
    <property type="component" value="Unassembled WGS sequence"/>
</dbReference>
<proteinExistence type="predicted"/>